<feature type="active site" evidence="7">
    <location>
        <position position="365"/>
    </location>
</feature>
<evidence type="ECO:0000256" key="6">
    <source>
        <dbReference type="ARBA" id="ARBA00023157"/>
    </source>
</evidence>
<dbReference type="SUPFAM" id="SSF50630">
    <property type="entry name" value="Acid proteases"/>
    <property type="match status" value="1"/>
</dbReference>
<evidence type="ECO:0000256" key="7">
    <source>
        <dbReference type="PIRSR" id="PIRSR601461-1"/>
    </source>
</evidence>
<comment type="caution">
    <text evidence="10">The sequence shown here is derived from an EMBL/GenBank/DDBJ whole genome shotgun (WGS) entry which is preliminary data.</text>
</comment>
<keyword evidence="4" id="KW-0064">Aspartyl protease</keyword>
<name>A0AAP0RB14_LIQFO</name>
<evidence type="ECO:0000256" key="2">
    <source>
        <dbReference type="ARBA" id="ARBA00022670"/>
    </source>
</evidence>
<dbReference type="Gene3D" id="2.40.70.10">
    <property type="entry name" value="Acid Proteases"/>
    <property type="match status" value="2"/>
</dbReference>
<dbReference type="InterPro" id="IPR032799">
    <property type="entry name" value="TAXi_C"/>
</dbReference>
<dbReference type="PROSITE" id="PS51767">
    <property type="entry name" value="PEPTIDASE_A1"/>
    <property type="match status" value="1"/>
</dbReference>
<dbReference type="CDD" id="cd05472">
    <property type="entry name" value="cnd41_like"/>
    <property type="match status" value="1"/>
</dbReference>
<evidence type="ECO:0000256" key="8">
    <source>
        <dbReference type="SAM" id="SignalP"/>
    </source>
</evidence>
<accession>A0AAP0RB14</accession>
<keyword evidence="5" id="KW-0378">Hydrolase</keyword>
<dbReference type="GO" id="GO:0004190">
    <property type="term" value="F:aspartic-type endopeptidase activity"/>
    <property type="evidence" value="ECO:0007669"/>
    <property type="project" value="UniProtKB-KW"/>
</dbReference>
<keyword evidence="2" id="KW-0645">Protease</keyword>
<comment type="similarity">
    <text evidence="1">Belongs to the peptidase A1 family.</text>
</comment>
<evidence type="ECO:0000256" key="5">
    <source>
        <dbReference type="ARBA" id="ARBA00022801"/>
    </source>
</evidence>
<feature type="chain" id="PRO_5042853057" description="Peptidase A1 domain-containing protein" evidence="8">
    <location>
        <begin position="34"/>
        <end position="487"/>
    </location>
</feature>
<evidence type="ECO:0000259" key="9">
    <source>
        <dbReference type="PROSITE" id="PS51767"/>
    </source>
</evidence>
<evidence type="ECO:0000256" key="3">
    <source>
        <dbReference type="ARBA" id="ARBA00022729"/>
    </source>
</evidence>
<evidence type="ECO:0000313" key="10">
    <source>
        <dbReference type="EMBL" id="KAK9274287.1"/>
    </source>
</evidence>
<dbReference type="PANTHER" id="PTHR13683:SF750">
    <property type="entry name" value="ASPARTYL PROTEASE AED1"/>
    <property type="match status" value="1"/>
</dbReference>
<dbReference type="Proteomes" id="UP001415857">
    <property type="component" value="Unassembled WGS sequence"/>
</dbReference>
<dbReference type="Pfam" id="PF14543">
    <property type="entry name" value="TAXi_N"/>
    <property type="match status" value="1"/>
</dbReference>
<dbReference type="InterPro" id="IPR033873">
    <property type="entry name" value="CND41-like"/>
</dbReference>
<keyword evidence="11" id="KW-1185">Reference proteome</keyword>
<dbReference type="Pfam" id="PF14541">
    <property type="entry name" value="TAXi_C"/>
    <property type="match status" value="1"/>
</dbReference>
<dbReference type="EMBL" id="JBBPBK010000012">
    <property type="protein sequence ID" value="KAK9274287.1"/>
    <property type="molecule type" value="Genomic_DNA"/>
</dbReference>
<dbReference type="GO" id="GO:0006508">
    <property type="term" value="P:proteolysis"/>
    <property type="evidence" value="ECO:0007669"/>
    <property type="project" value="UniProtKB-KW"/>
</dbReference>
<gene>
    <name evidence="10" type="ORF">L1049_019101</name>
</gene>
<dbReference type="FunFam" id="2.40.70.10:FF:000013">
    <property type="entry name" value="Aspartyl protease AED1"/>
    <property type="match status" value="1"/>
</dbReference>
<protein>
    <recommendedName>
        <fullName evidence="9">Peptidase A1 domain-containing protein</fullName>
    </recommendedName>
</protein>
<dbReference type="InterPro" id="IPR032861">
    <property type="entry name" value="TAXi_N"/>
</dbReference>
<dbReference type="InterPro" id="IPR033121">
    <property type="entry name" value="PEPTIDASE_A1"/>
</dbReference>
<keyword evidence="3 8" id="KW-0732">Signal</keyword>
<dbReference type="FunFam" id="2.40.70.10:FF:000021">
    <property type="entry name" value="Aspartyl protease AED1"/>
    <property type="match status" value="1"/>
</dbReference>
<feature type="domain" description="Peptidase A1" evidence="9">
    <location>
        <begin position="142"/>
        <end position="482"/>
    </location>
</feature>
<evidence type="ECO:0000256" key="4">
    <source>
        <dbReference type="ARBA" id="ARBA00022750"/>
    </source>
</evidence>
<evidence type="ECO:0000256" key="1">
    <source>
        <dbReference type="ARBA" id="ARBA00007447"/>
    </source>
</evidence>
<dbReference type="PANTHER" id="PTHR13683">
    <property type="entry name" value="ASPARTYL PROTEASES"/>
    <property type="match status" value="1"/>
</dbReference>
<dbReference type="InterPro" id="IPR001461">
    <property type="entry name" value="Aspartic_peptidase_A1"/>
</dbReference>
<evidence type="ECO:0000313" key="11">
    <source>
        <dbReference type="Proteomes" id="UP001415857"/>
    </source>
</evidence>
<dbReference type="InterPro" id="IPR021109">
    <property type="entry name" value="Peptidase_aspartic_dom_sf"/>
</dbReference>
<keyword evidence="6" id="KW-1015">Disulfide bond</keyword>
<reference evidence="10 11" key="1">
    <citation type="journal article" date="2024" name="Plant J.">
        <title>Genome sequences and population genomics reveal climatic adaptation and genomic divergence between two closely related sweetgum species.</title>
        <authorList>
            <person name="Xu W.Q."/>
            <person name="Ren C.Q."/>
            <person name="Zhang X.Y."/>
            <person name="Comes H.P."/>
            <person name="Liu X.H."/>
            <person name="Li Y.G."/>
            <person name="Kettle C.J."/>
            <person name="Jalonen R."/>
            <person name="Gaisberger H."/>
            <person name="Ma Y.Z."/>
            <person name="Qiu Y.X."/>
        </authorList>
    </citation>
    <scope>NUCLEOTIDE SEQUENCE [LARGE SCALE GENOMIC DNA]</scope>
    <source>
        <strain evidence="10">Hangzhou</strain>
    </source>
</reference>
<feature type="signal peptide" evidence="8">
    <location>
        <begin position="1"/>
        <end position="33"/>
    </location>
</feature>
<proteinExistence type="inferred from homology"/>
<dbReference type="AlphaFoldDB" id="A0AAP0RB14"/>
<feature type="active site" evidence="7">
    <location>
        <position position="160"/>
    </location>
</feature>
<organism evidence="10 11">
    <name type="scientific">Liquidambar formosana</name>
    <name type="common">Formosan gum</name>
    <dbReference type="NCBI Taxonomy" id="63359"/>
    <lineage>
        <taxon>Eukaryota</taxon>
        <taxon>Viridiplantae</taxon>
        <taxon>Streptophyta</taxon>
        <taxon>Embryophyta</taxon>
        <taxon>Tracheophyta</taxon>
        <taxon>Spermatophyta</taxon>
        <taxon>Magnoliopsida</taxon>
        <taxon>eudicotyledons</taxon>
        <taxon>Gunneridae</taxon>
        <taxon>Pentapetalae</taxon>
        <taxon>Saxifragales</taxon>
        <taxon>Altingiaceae</taxon>
        <taxon>Liquidambar</taxon>
    </lineage>
</organism>
<sequence>MATQILSVNILRFFHSGSFIFLCLLCSLKAVYAYEEIETTKSYQLHRSHVLQLSSLLPSSVCNPSPKGTHNKGTSLKVVHKRGPCSQLTQHNTNAPNLTHILLLDQARVNSLQSRLSNSVQYISKATTVPAKSGISVGTGDYIVTVGLGTPAKQVSLIFDTGSDFTWTQCQPCAAYCQKQKEPIFDPSKSKSYTNITCSSALCSQLRSATSTSPGCSSSTCVYGISYGDGTYSTGFFGKEKLSLTSTDVFNGFLFGCGQNNRGNFAQSAGLFGLGRDPLSFVSQTAQKYGKYFSYCLPSSSSLTGFLSFGKGGTAGDSKSVKFTPLLTNSKGASFYFINMVGISVGGQKLSIPTSVFSKARNIIDSGTVITRLPPTAYDSLKSNFRRMMSDYPMTDGISIFDTCYDFSDYDTVSVPKISFYFGGGVEFEVDLSGILYPVSTSKWCLAVAANDDDTDMAVFGNFQQLTYDVIYDVAGGRLGFGPGGCD</sequence>